<evidence type="ECO:0000256" key="5">
    <source>
        <dbReference type="ARBA" id="ARBA00012063"/>
    </source>
</evidence>
<keyword evidence="13" id="KW-0482">Metalloprotease</keyword>
<dbReference type="OrthoDB" id="4694525at2759"/>
<dbReference type="EMBL" id="JACAZH010000007">
    <property type="protein sequence ID" value="KAF7363442.1"/>
    <property type="molecule type" value="Genomic_DNA"/>
</dbReference>
<comment type="cofactor">
    <cofactor evidence="2">
        <name>Zn(2+)</name>
        <dbReference type="ChEBI" id="CHEBI:29105"/>
    </cofactor>
</comment>
<dbReference type="Pfam" id="PF03571">
    <property type="entry name" value="Peptidase_M49"/>
    <property type="match status" value="1"/>
</dbReference>
<dbReference type="FunFam" id="3.30.540.30:FF:000002">
    <property type="entry name" value="Dipeptidyl peptidase 3"/>
    <property type="match status" value="1"/>
</dbReference>
<dbReference type="InterPro" id="IPR039461">
    <property type="entry name" value="Peptidase_M49"/>
</dbReference>
<evidence type="ECO:0000256" key="12">
    <source>
        <dbReference type="ARBA" id="ARBA00022833"/>
    </source>
</evidence>
<dbReference type="FunFam" id="3.30.540.30:FF:000001">
    <property type="entry name" value="Dipeptidyl peptidase 3"/>
    <property type="match status" value="1"/>
</dbReference>
<comment type="subcellular location">
    <subcellularLocation>
        <location evidence="3">Cytoplasm</location>
    </subcellularLocation>
</comment>
<evidence type="ECO:0000313" key="16">
    <source>
        <dbReference type="EMBL" id="KAF7363442.1"/>
    </source>
</evidence>
<comment type="similarity">
    <text evidence="4">Belongs to the peptidase M49 family.</text>
</comment>
<comment type="catalytic activity">
    <reaction evidence="1">
        <text>Release of an N-terminal dipeptide from a peptide comprising four or more residues, with broad specificity. Also acts on dipeptidyl 2-naphthylamides.</text>
        <dbReference type="EC" id="3.4.14.4"/>
    </reaction>
</comment>
<evidence type="ECO:0000256" key="1">
    <source>
        <dbReference type="ARBA" id="ARBA00001336"/>
    </source>
</evidence>
<keyword evidence="8" id="KW-0963">Cytoplasm</keyword>
<evidence type="ECO:0000313" key="17">
    <source>
        <dbReference type="Proteomes" id="UP000623467"/>
    </source>
</evidence>
<evidence type="ECO:0000256" key="13">
    <source>
        <dbReference type="ARBA" id="ARBA00023049"/>
    </source>
</evidence>
<keyword evidence="17" id="KW-1185">Reference proteome</keyword>
<evidence type="ECO:0000256" key="14">
    <source>
        <dbReference type="ARBA" id="ARBA00031288"/>
    </source>
</evidence>
<evidence type="ECO:0000256" key="11">
    <source>
        <dbReference type="ARBA" id="ARBA00022801"/>
    </source>
</evidence>
<evidence type="ECO:0000256" key="4">
    <source>
        <dbReference type="ARBA" id="ARBA00010200"/>
    </source>
</evidence>
<evidence type="ECO:0000256" key="10">
    <source>
        <dbReference type="ARBA" id="ARBA00022723"/>
    </source>
</evidence>
<gene>
    <name evidence="16" type="ORF">MSAN_01000000</name>
</gene>
<dbReference type="PANTHER" id="PTHR23422:SF11">
    <property type="entry name" value="DIPEPTIDYL PEPTIDASE 3"/>
    <property type="match status" value="1"/>
</dbReference>
<proteinExistence type="inferred from homology"/>
<evidence type="ECO:0000256" key="6">
    <source>
        <dbReference type="ARBA" id="ARBA00014713"/>
    </source>
</evidence>
<dbReference type="GO" id="GO:0006508">
    <property type="term" value="P:proteolysis"/>
    <property type="evidence" value="ECO:0007669"/>
    <property type="project" value="UniProtKB-KW"/>
</dbReference>
<evidence type="ECO:0000256" key="2">
    <source>
        <dbReference type="ARBA" id="ARBA00001947"/>
    </source>
</evidence>
<dbReference type="AlphaFoldDB" id="A0A8H6YRB8"/>
<dbReference type="EC" id="3.4.14.4" evidence="5"/>
<dbReference type="GO" id="GO:0005737">
    <property type="term" value="C:cytoplasm"/>
    <property type="evidence" value="ECO:0007669"/>
    <property type="project" value="UniProtKB-SubCell"/>
</dbReference>
<evidence type="ECO:0000256" key="8">
    <source>
        <dbReference type="ARBA" id="ARBA00022490"/>
    </source>
</evidence>
<accession>A0A8H6YRB8</accession>
<keyword evidence="12" id="KW-0862">Zinc</keyword>
<dbReference type="PANTHER" id="PTHR23422">
    <property type="entry name" value="DIPEPTIDYL PEPTIDASE III-RELATED"/>
    <property type="match status" value="1"/>
</dbReference>
<keyword evidence="9" id="KW-0645">Protease</keyword>
<sequence length="766" mass="85639">MPFKLARGFRLRFSISGSLSYAHTQSRSSINRFNDSRLSCTRTQPRMASASTLAQERFLADRSPPLCSLEVKKSFDQLSPTEKHYAYWIDHASWGGRPILQAQWTPQATDLYDLLILTFSGNDGKLADLQALQSNAGLSADEFNHLTQYASQVLSNLVNFKTFGFTKIVPRVSSDKFEAVIKCSANSAKTTPLWGSLKEHIYAVTPESSLFIGKPNQGHVSNYYLGETILDEEVADIQAAAEKLGIDLLNTRVKKESSTSFSLLVASAKSQPDVTVDLGKGSTLTVKYGDMQEALTKVVAALQEAKKYAANAHQTAMIEGYIKSFESGSIQDHKDASRHWVKDVGPVVESYIGFVETYLDPYGARAEWEGFTAIVNKQLSAKYERLVENAPHLIEGLPWGKDFEVDVFRKPDFTALEVVSFATGGIPAGINIPNYYEIRESAGFKNVSLANILAAKAPGEELTFIHPEDAELYNEWDARAFELQVANHELLGHGSGKLFTEDANGKKNFSPDVINPLTGKPVPDKLPIRSWEKFLPRWKNAEREILVWMFEINLIGIQRSSGTLPNSEILSIFKYTDKKEIEDIQFISFLLMARAGIRALEYYDPTTKKHGQAHMQARLGIMQHLFRSGLVSLDEVRDQNGTLENLFVRVDRSRALSEGKAVMGKLLVELQVRKSTADGAGARQYYTDLTNPMEVFSRPEVRNLVLTKKLVNICSLHSFPDYADLLHKARKIFVQPNLYIDANGDVQLKEYPLTPAGVIESWIERT</sequence>
<dbReference type="GO" id="GO:0046872">
    <property type="term" value="F:metal ion binding"/>
    <property type="evidence" value="ECO:0007669"/>
    <property type="project" value="UniProtKB-KW"/>
</dbReference>
<keyword evidence="11" id="KW-0378">Hydrolase</keyword>
<dbReference type="GO" id="GO:0008239">
    <property type="term" value="F:dipeptidyl-peptidase activity"/>
    <property type="evidence" value="ECO:0007669"/>
    <property type="project" value="UniProtKB-EC"/>
</dbReference>
<evidence type="ECO:0000256" key="3">
    <source>
        <dbReference type="ARBA" id="ARBA00004496"/>
    </source>
</evidence>
<dbReference type="GO" id="GO:0008237">
    <property type="term" value="F:metallopeptidase activity"/>
    <property type="evidence" value="ECO:0007669"/>
    <property type="project" value="UniProtKB-KW"/>
</dbReference>
<keyword evidence="7" id="KW-0031">Aminopeptidase</keyword>
<evidence type="ECO:0000256" key="15">
    <source>
        <dbReference type="ARBA" id="ARBA00032119"/>
    </source>
</evidence>
<name>A0A8H6YRB8_9AGAR</name>
<comment type="caution">
    <text evidence="16">The sequence shown here is derived from an EMBL/GenBank/DDBJ whole genome shotgun (WGS) entry which is preliminary data.</text>
</comment>
<keyword evidence="10" id="KW-0479">Metal-binding</keyword>
<reference evidence="16" key="1">
    <citation type="submission" date="2020-05" db="EMBL/GenBank/DDBJ databases">
        <title>Mycena genomes resolve the evolution of fungal bioluminescence.</title>
        <authorList>
            <person name="Tsai I.J."/>
        </authorList>
    </citation>
    <scope>NUCLEOTIDE SEQUENCE</scope>
    <source>
        <strain evidence="16">160909Yilan</strain>
    </source>
</reference>
<dbReference type="Proteomes" id="UP000623467">
    <property type="component" value="Unassembled WGS sequence"/>
</dbReference>
<dbReference type="Gene3D" id="3.30.540.30">
    <property type="match status" value="2"/>
</dbReference>
<protein>
    <recommendedName>
        <fullName evidence="6">Dipeptidyl peptidase 3</fullName>
        <ecNumber evidence="5">3.4.14.4</ecNumber>
    </recommendedName>
    <alternativeName>
        <fullName evidence="14">Dipeptidyl aminopeptidase III</fullName>
    </alternativeName>
    <alternativeName>
        <fullName evidence="15">Dipeptidyl peptidase III</fullName>
    </alternativeName>
</protein>
<dbReference type="GO" id="GO:0004177">
    <property type="term" value="F:aminopeptidase activity"/>
    <property type="evidence" value="ECO:0007669"/>
    <property type="project" value="UniProtKB-KW"/>
</dbReference>
<organism evidence="16 17">
    <name type="scientific">Mycena sanguinolenta</name>
    <dbReference type="NCBI Taxonomy" id="230812"/>
    <lineage>
        <taxon>Eukaryota</taxon>
        <taxon>Fungi</taxon>
        <taxon>Dikarya</taxon>
        <taxon>Basidiomycota</taxon>
        <taxon>Agaricomycotina</taxon>
        <taxon>Agaricomycetes</taxon>
        <taxon>Agaricomycetidae</taxon>
        <taxon>Agaricales</taxon>
        <taxon>Marasmiineae</taxon>
        <taxon>Mycenaceae</taxon>
        <taxon>Mycena</taxon>
    </lineage>
</organism>
<evidence type="ECO:0000256" key="7">
    <source>
        <dbReference type="ARBA" id="ARBA00022438"/>
    </source>
</evidence>
<evidence type="ECO:0000256" key="9">
    <source>
        <dbReference type="ARBA" id="ARBA00022670"/>
    </source>
</evidence>